<evidence type="ECO:0000259" key="14">
    <source>
        <dbReference type="Pfam" id="PF11597"/>
    </source>
</evidence>
<evidence type="ECO:0000256" key="7">
    <source>
        <dbReference type="ARBA" id="ARBA00023163"/>
    </source>
</evidence>
<dbReference type="PANTHER" id="PTHR48249">
    <property type="entry name" value="MEDIATOR OF RNA POLYMERASE II TRANSCRIPTION SUBUNIT 13"/>
    <property type="match status" value="1"/>
</dbReference>
<proteinExistence type="inferred from homology"/>
<evidence type="ECO:0000313" key="16">
    <source>
        <dbReference type="EMBL" id="KAG6004979.1"/>
    </source>
</evidence>
<feature type="compositionally biased region" description="Polar residues" evidence="12">
    <location>
        <begin position="151"/>
        <end position="161"/>
    </location>
</feature>
<comment type="caution">
    <text evidence="16">The sequence shown here is derived from an EMBL/GenBank/DDBJ whole genome shotgun (WGS) entry which is preliminary data.</text>
</comment>
<evidence type="ECO:0000256" key="11">
    <source>
        <dbReference type="RuleBase" id="RU364134"/>
    </source>
</evidence>
<comment type="subunit">
    <text evidence="11">Component of the SRB8-11 complex, which itself associates with the Mediator complex.</text>
</comment>
<evidence type="ECO:0000256" key="6">
    <source>
        <dbReference type="ARBA" id="ARBA00023159"/>
    </source>
</evidence>
<evidence type="ECO:0000256" key="2">
    <source>
        <dbReference type="ARBA" id="ARBA00009354"/>
    </source>
</evidence>
<dbReference type="OrthoDB" id="103819at2759"/>
<feature type="domain" description="Mediator complex subunit Med13 N-terminal" evidence="14">
    <location>
        <begin position="8"/>
        <end position="380"/>
    </location>
</feature>
<dbReference type="GO" id="GO:0016592">
    <property type="term" value="C:mediator complex"/>
    <property type="evidence" value="ECO:0007669"/>
    <property type="project" value="InterPro"/>
</dbReference>
<evidence type="ECO:0000259" key="13">
    <source>
        <dbReference type="Pfam" id="PF06333"/>
    </source>
</evidence>
<feature type="region of interest" description="Disordered" evidence="12">
    <location>
        <begin position="709"/>
        <end position="826"/>
    </location>
</feature>
<gene>
    <name evidence="16" type="ORF">E4U43_000642</name>
</gene>
<evidence type="ECO:0000256" key="12">
    <source>
        <dbReference type="SAM" id="MobiDB-lite"/>
    </source>
</evidence>
<dbReference type="InterPro" id="IPR051139">
    <property type="entry name" value="Mediator_complx_sub13"/>
</dbReference>
<feature type="domain" description="Mediator complex subunit Med13 C-terminal" evidence="13">
    <location>
        <begin position="1208"/>
        <end position="1510"/>
    </location>
</feature>
<name>A0A9P7T000_9HYPO</name>
<feature type="compositionally biased region" description="Polar residues" evidence="12">
    <location>
        <begin position="128"/>
        <end position="144"/>
    </location>
</feature>
<feature type="compositionally biased region" description="Low complexity" evidence="12">
    <location>
        <begin position="752"/>
        <end position="770"/>
    </location>
</feature>
<feature type="region of interest" description="Disordered" evidence="12">
    <location>
        <begin position="634"/>
        <end position="655"/>
    </location>
</feature>
<evidence type="ECO:0000313" key="17">
    <source>
        <dbReference type="Proteomes" id="UP000748025"/>
    </source>
</evidence>
<comment type="subcellular location">
    <subcellularLocation>
        <location evidence="1 11">Nucleus</location>
    </subcellularLocation>
</comment>
<feature type="region of interest" description="Disordered" evidence="12">
    <location>
        <begin position="967"/>
        <end position="991"/>
    </location>
</feature>
<keyword evidence="6 11" id="KW-0010">Activator</keyword>
<keyword evidence="4 11" id="KW-0678">Repressor</keyword>
<organism evidence="16 17">
    <name type="scientific">Claviceps pusilla</name>
    <dbReference type="NCBI Taxonomy" id="123648"/>
    <lineage>
        <taxon>Eukaryota</taxon>
        <taxon>Fungi</taxon>
        <taxon>Dikarya</taxon>
        <taxon>Ascomycota</taxon>
        <taxon>Pezizomycotina</taxon>
        <taxon>Sordariomycetes</taxon>
        <taxon>Hypocreomycetidae</taxon>
        <taxon>Hypocreales</taxon>
        <taxon>Clavicipitaceae</taxon>
        <taxon>Claviceps</taxon>
    </lineage>
</organism>
<keyword evidence="17" id="KW-1185">Reference proteome</keyword>
<evidence type="ECO:0000256" key="10">
    <source>
        <dbReference type="ARBA" id="ARBA00032008"/>
    </source>
</evidence>
<evidence type="ECO:0000259" key="15">
    <source>
        <dbReference type="Pfam" id="PF18296"/>
    </source>
</evidence>
<dbReference type="GO" id="GO:0045944">
    <property type="term" value="P:positive regulation of transcription by RNA polymerase II"/>
    <property type="evidence" value="ECO:0007669"/>
    <property type="project" value="TreeGrafter"/>
</dbReference>
<dbReference type="GO" id="GO:0003713">
    <property type="term" value="F:transcription coactivator activity"/>
    <property type="evidence" value="ECO:0007669"/>
    <property type="project" value="TreeGrafter"/>
</dbReference>
<dbReference type="InterPro" id="IPR021643">
    <property type="entry name" value="Mediator_Med13_N"/>
</dbReference>
<evidence type="ECO:0000256" key="3">
    <source>
        <dbReference type="ARBA" id="ARBA00019618"/>
    </source>
</evidence>
<feature type="region of interest" description="Disordered" evidence="12">
    <location>
        <begin position="110"/>
        <end position="167"/>
    </location>
</feature>
<evidence type="ECO:0000256" key="9">
    <source>
        <dbReference type="ARBA" id="ARBA00025661"/>
    </source>
</evidence>
<evidence type="ECO:0000256" key="1">
    <source>
        <dbReference type="ARBA" id="ARBA00004123"/>
    </source>
</evidence>
<dbReference type="EMBL" id="SRPW01001199">
    <property type="protein sequence ID" value="KAG6004979.1"/>
    <property type="molecule type" value="Genomic_DNA"/>
</dbReference>
<feature type="compositionally biased region" description="Basic and acidic residues" evidence="12">
    <location>
        <begin position="591"/>
        <end position="616"/>
    </location>
</feature>
<feature type="compositionally biased region" description="Basic and acidic residues" evidence="12">
    <location>
        <begin position="638"/>
        <end position="654"/>
    </location>
</feature>
<reference evidence="16" key="1">
    <citation type="journal article" date="2020" name="bioRxiv">
        <title>Whole genome comparisons of ergot fungi reveals the divergence and evolution of species within the genus Claviceps are the result of varying mechanisms driving genome evolution and host range expansion.</title>
        <authorList>
            <person name="Wyka S.A."/>
            <person name="Mondo S.J."/>
            <person name="Liu M."/>
            <person name="Dettman J."/>
            <person name="Nalam V."/>
            <person name="Broders K.D."/>
        </authorList>
    </citation>
    <scope>NUCLEOTIDE SEQUENCE</scope>
    <source>
        <strain evidence="16">CCC 602</strain>
    </source>
</reference>
<evidence type="ECO:0000256" key="8">
    <source>
        <dbReference type="ARBA" id="ARBA00023242"/>
    </source>
</evidence>
<feature type="compositionally biased region" description="Polar residues" evidence="12">
    <location>
        <begin position="477"/>
        <end position="495"/>
    </location>
</feature>
<evidence type="ECO:0000256" key="5">
    <source>
        <dbReference type="ARBA" id="ARBA00023015"/>
    </source>
</evidence>
<feature type="region of interest" description="Disordered" evidence="12">
    <location>
        <begin position="590"/>
        <end position="622"/>
    </location>
</feature>
<keyword evidence="8 11" id="KW-0539">Nucleus</keyword>
<evidence type="ECO:0000256" key="4">
    <source>
        <dbReference type="ARBA" id="ARBA00022491"/>
    </source>
</evidence>
<dbReference type="Pfam" id="PF06333">
    <property type="entry name" value="Med13_C"/>
    <property type="match status" value="1"/>
</dbReference>
<feature type="region of interest" description="Disordered" evidence="12">
    <location>
        <begin position="1379"/>
        <end position="1404"/>
    </location>
</feature>
<comment type="function">
    <text evidence="9 11">Component of the SRB8-11 complex. The SRB8-11 complex is a regulatory module of the Mediator complex which is itself involved in regulation of basal and activated RNA polymerase II-dependent transcription. The SRB8-11 complex may be involved in the transcriptional repression of a subset of genes regulated by Mediator. It may inhibit the association of the Mediator complex with RNA polymerase II to form the holoenzyme complex.</text>
</comment>
<feature type="region of interest" description="Disordered" evidence="12">
    <location>
        <begin position="416"/>
        <end position="540"/>
    </location>
</feature>
<protein>
    <recommendedName>
        <fullName evidence="3 11">Mediator of RNA polymerase II transcription subunit 13</fullName>
    </recommendedName>
    <alternativeName>
        <fullName evidence="10 11">Mediator complex subunit 13</fullName>
    </alternativeName>
</protein>
<accession>A0A9P7T000</accession>
<dbReference type="Proteomes" id="UP000748025">
    <property type="component" value="Unassembled WGS sequence"/>
</dbReference>
<dbReference type="InterPro" id="IPR041285">
    <property type="entry name" value="MID_MedPIWI"/>
</dbReference>
<dbReference type="PANTHER" id="PTHR48249:SF3">
    <property type="entry name" value="MEDIATOR OF RNA POLYMERASE II TRANSCRIPTION SUBUNIT 13"/>
    <property type="match status" value="1"/>
</dbReference>
<feature type="compositionally biased region" description="Low complexity" evidence="12">
    <location>
        <begin position="115"/>
        <end position="127"/>
    </location>
</feature>
<dbReference type="Pfam" id="PF18296">
    <property type="entry name" value="MID_MedPIWI"/>
    <property type="match status" value="1"/>
</dbReference>
<feature type="compositionally biased region" description="Polar residues" evidence="12">
    <location>
        <begin position="446"/>
        <end position="462"/>
    </location>
</feature>
<dbReference type="InterPro" id="IPR009401">
    <property type="entry name" value="Med13_C"/>
</dbReference>
<keyword evidence="5 11" id="KW-0805">Transcription regulation</keyword>
<feature type="domain" description="MID" evidence="15">
    <location>
        <begin position="1028"/>
        <end position="1200"/>
    </location>
</feature>
<sequence length="1521" mass="165774">MDTAEYDTNTLVLNNISSISFHVYESTAEQWPSFASIAVEIESKLREQGHIVYYDAGRRCIWNFRVQGKGENGDISTEDMNRQSLGLHDYSLVMAEEGLLDPSSLQKPRVVMPQAAPTPTSSTPSASVVDQSQRQTLVSASQNAPPRLQEQDQNGLDSSIVDSKGSLGEQTSSKTIYETFMIATLLTISTAFSKRSGSIPLDYRTVLFPEKALGNDGFANVGERRPTIGTFKAYMTTTGSLVLSMSCSICRGMLLSNAVLNQGPGASSYRVLAAPFGMIASNQLPPPFEGGTASMAQTPNTQALSFRGVPDMHDSLWRQTCLKFLQLRGIARSKLADCLWMNLVVSKPKLQDMKVEPKRLQQANSTVMFPWPEPLCFRKKPVEVLTTSRIGDSLLSGHEECHDPLGNAQAWFSSTAEREEKISKRRQERSAASQESVTVDPRPSRPNGQSPLTIRRPSTTAAGSMYPTPPDALQGLNGVTPSLDGTLSSPGNPLSTAAVPDADHNNSNSAAMAGPYDSGQDYQDSKRQRGDSQLLGEPENMFGDMGGDMFGDNDITEADFNFFDEEPGGMDLDAAMAGMSDEAVETTTMPLDHDSIKEEPPGIAESRKQDPRRPEQETSPMVFTKPELRHAISAQNEVQRRRESKRVSAKRDSSPFDPHTVFKKVRASFVVAEKGDGCTNAADGMRRNKTFGKVDFDPRLPLINKKYEQGGQFDYSKNASPEKSKLDMGSLPKTDYLRRHSKQNRRPKDDGLQGLQTSLLLGGPLAGLEPPMVPGSSPLKVDAQMSDGEQSTFDSEQDDSSCSSDQEPMSPVKSSVRHAPDTDDDVASHVTSLKELDALEEADHQLAAELPRLYKPETPETPLSVLLSDPEPLSLELSLSDEDLIQVAQILTEQAATGTLHLCTTAADVTSSSIVEQNHQSLLIEARVSMQLLREVVSPYLPGAVSVHLKGFLDIQDAPLLIQQPTRFQPRPIPGRDANAEQQKRPSNLYQIPSPHLEVRRSDAKLSVLPSAITFWESLGLAPSSGSKEITAVCIFPGWKGMKDNAKTFLGRVKSVYEVLKLGSMDNMVLSPDMDDGILPYEVDRISTSPDATMTGHGSALVSSLEVLRGALSSLCVSDTNVVVFFVYSPSNPGSIVEACAAFQRFFDSYQKELLAKRDPVANELVLQLVSADVLSSPTSVVVTPSQDLVKLCMETYDRCTLFGGPMPAPAIRLEQALPRIIDFKLNHAPSASLIRENSCIHVAYAQTVDERWITAAWTDDRGNQQATASYCVRRKGRPASRSTSEVAHEIWDSTLDLVSAWKVHWRIIITKCGPMDQSEVDFWVDLARTEIKASVTMILMTVDTNPSLQLISPVVKLPQVSVPFYTTPVSTPQAANMVVSPEPSATPGGPGGPAEPGAADAADTDAVLSDVTDQTWGAVVGHRLNSSASVLDPHPALVSGYLIKRTGARIEDALMAMEVNLVHTDASPRSYEPLLREMLSYFRGLAALSRARGVVARDTDVRPWHIAAAEKAARAMYLLM</sequence>
<keyword evidence="7 11" id="KW-0804">Transcription</keyword>
<dbReference type="Pfam" id="PF11597">
    <property type="entry name" value="Med13_N"/>
    <property type="match status" value="1"/>
</dbReference>
<comment type="similarity">
    <text evidence="2 11">Belongs to the Mediator complex subunit 13 family.</text>
</comment>